<name>A0A2P4UH21_9ACTN</name>
<feature type="transmembrane region" description="Helical" evidence="7">
    <location>
        <begin position="454"/>
        <end position="473"/>
    </location>
</feature>
<comment type="caution">
    <text evidence="9">The sequence shown here is derived from an EMBL/GenBank/DDBJ whole genome shotgun (WGS) entry which is preliminary data.</text>
</comment>
<feature type="transmembrane region" description="Helical" evidence="7">
    <location>
        <begin position="293"/>
        <end position="309"/>
    </location>
</feature>
<feature type="transmembrane region" description="Helical" evidence="7">
    <location>
        <begin position="262"/>
        <end position="286"/>
    </location>
</feature>
<dbReference type="CDD" id="cd07731">
    <property type="entry name" value="ComA-like_MBL-fold"/>
    <property type="match status" value="1"/>
</dbReference>
<reference evidence="9 10" key="1">
    <citation type="journal article" date="2017" name="Chemistry">
        <title>Isolation, Biosynthesis and Chemical Modifications of Rubterolones A-F: Rare Tropolone Alkaloids from Actinomadura sp. 5-2.</title>
        <authorList>
            <person name="Guo H."/>
            <person name="Benndorf R."/>
            <person name="Leichnitz D."/>
            <person name="Klassen J.L."/>
            <person name="Vollmers J."/>
            <person name="Gorls H."/>
            <person name="Steinacker M."/>
            <person name="Weigel C."/>
            <person name="Dahse H.M."/>
            <person name="Kaster A.K."/>
            <person name="de Beer Z.W."/>
            <person name="Poulsen M."/>
            <person name="Beemelmanns C."/>
        </authorList>
    </citation>
    <scope>NUCLEOTIDE SEQUENCE [LARGE SCALE GENOMIC DNA]</scope>
    <source>
        <strain evidence="9 10">5-2</strain>
    </source>
</reference>
<organism evidence="9 10">
    <name type="scientific">Actinomadura rubteroloni</name>
    <dbReference type="NCBI Taxonomy" id="1926885"/>
    <lineage>
        <taxon>Bacteria</taxon>
        <taxon>Bacillati</taxon>
        <taxon>Actinomycetota</taxon>
        <taxon>Actinomycetes</taxon>
        <taxon>Streptosporangiales</taxon>
        <taxon>Thermomonosporaceae</taxon>
        <taxon>Actinomadura</taxon>
    </lineage>
</organism>
<evidence type="ECO:0000256" key="6">
    <source>
        <dbReference type="SAM" id="MobiDB-lite"/>
    </source>
</evidence>
<gene>
    <name evidence="9" type="ORF">BTM25_29910</name>
</gene>
<feature type="transmembrane region" description="Helical" evidence="7">
    <location>
        <begin position="83"/>
        <end position="101"/>
    </location>
</feature>
<accession>A0A2P4UH21</accession>
<feature type="transmembrane region" description="Helical" evidence="7">
    <location>
        <begin position="510"/>
        <end position="529"/>
    </location>
</feature>
<keyword evidence="4 7" id="KW-1133">Transmembrane helix</keyword>
<keyword evidence="5 7" id="KW-0472">Membrane</keyword>
<dbReference type="Proteomes" id="UP000242367">
    <property type="component" value="Unassembled WGS sequence"/>
</dbReference>
<dbReference type="SMART" id="SM00849">
    <property type="entry name" value="Lactamase_B"/>
    <property type="match status" value="1"/>
</dbReference>
<feature type="transmembrane region" description="Helical" evidence="7">
    <location>
        <begin position="338"/>
        <end position="355"/>
    </location>
</feature>
<evidence type="ECO:0000259" key="8">
    <source>
        <dbReference type="SMART" id="SM00849"/>
    </source>
</evidence>
<evidence type="ECO:0000256" key="7">
    <source>
        <dbReference type="SAM" id="Phobius"/>
    </source>
</evidence>
<evidence type="ECO:0000256" key="4">
    <source>
        <dbReference type="ARBA" id="ARBA00022989"/>
    </source>
</evidence>
<evidence type="ECO:0000256" key="5">
    <source>
        <dbReference type="ARBA" id="ARBA00023136"/>
    </source>
</evidence>
<evidence type="ECO:0000313" key="10">
    <source>
        <dbReference type="Proteomes" id="UP000242367"/>
    </source>
</evidence>
<evidence type="ECO:0000256" key="1">
    <source>
        <dbReference type="ARBA" id="ARBA00004651"/>
    </source>
</evidence>
<dbReference type="InterPro" id="IPR001279">
    <property type="entry name" value="Metallo-B-lactamas"/>
</dbReference>
<evidence type="ECO:0000313" key="9">
    <source>
        <dbReference type="EMBL" id="POM24362.1"/>
    </source>
</evidence>
<feature type="transmembrane region" description="Helical" evidence="7">
    <location>
        <begin position="485"/>
        <end position="503"/>
    </location>
</feature>
<dbReference type="InterPro" id="IPR004477">
    <property type="entry name" value="ComEC_N"/>
</dbReference>
<dbReference type="PANTHER" id="PTHR30619:SF1">
    <property type="entry name" value="RECOMBINATION PROTEIN 2"/>
    <property type="match status" value="1"/>
</dbReference>
<dbReference type="Gene3D" id="3.60.15.10">
    <property type="entry name" value="Ribonuclease Z/Hydroxyacylglutathione hydrolase-like"/>
    <property type="match status" value="1"/>
</dbReference>
<dbReference type="SUPFAM" id="SSF56281">
    <property type="entry name" value="Metallo-hydrolase/oxidoreductase"/>
    <property type="match status" value="1"/>
</dbReference>
<proteinExistence type="predicted"/>
<evidence type="ECO:0000256" key="3">
    <source>
        <dbReference type="ARBA" id="ARBA00022692"/>
    </source>
</evidence>
<dbReference type="NCBIfam" id="TIGR00360">
    <property type="entry name" value="ComEC_N-term"/>
    <property type="match status" value="1"/>
</dbReference>
<feature type="domain" description="Metallo-beta-lactamase" evidence="8">
    <location>
        <begin position="547"/>
        <end position="737"/>
    </location>
</feature>
<dbReference type="Pfam" id="PF12706">
    <property type="entry name" value="Lactamase_B_2"/>
    <property type="match status" value="1"/>
</dbReference>
<dbReference type="GO" id="GO:0005886">
    <property type="term" value="C:plasma membrane"/>
    <property type="evidence" value="ECO:0007669"/>
    <property type="project" value="UniProtKB-SubCell"/>
</dbReference>
<evidence type="ECO:0000256" key="2">
    <source>
        <dbReference type="ARBA" id="ARBA00022475"/>
    </source>
</evidence>
<feature type="transmembrane region" description="Helical" evidence="7">
    <location>
        <begin position="315"/>
        <end position="331"/>
    </location>
</feature>
<dbReference type="AlphaFoldDB" id="A0A2P4UH21"/>
<dbReference type="EMBL" id="MTBP01000002">
    <property type="protein sequence ID" value="POM24362.1"/>
    <property type="molecule type" value="Genomic_DNA"/>
</dbReference>
<dbReference type="InterPro" id="IPR035681">
    <property type="entry name" value="ComA-like_MBL"/>
</dbReference>
<feature type="transmembrane region" description="Helical" evidence="7">
    <location>
        <begin position="417"/>
        <end position="442"/>
    </location>
</feature>
<feature type="compositionally biased region" description="Pro residues" evidence="6">
    <location>
        <begin position="1"/>
        <end position="10"/>
    </location>
</feature>
<dbReference type="PANTHER" id="PTHR30619">
    <property type="entry name" value="DNA INTERNALIZATION/COMPETENCE PROTEIN COMEC/REC2"/>
    <property type="match status" value="1"/>
</dbReference>
<feature type="transmembrane region" description="Helical" evidence="7">
    <location>
        <begin position="38"/>
        <end position="71"/>
    </location>
</feature>
<dbReference type="RefSeq" id="WP_235828419.1">
    <property type="nucleotide sequence ID" value="NZ_MTBP01000002.1"/>
</dbReference>
<feature type="transmembrane region" description="Helical" evidence="7">
    <location>
        <begin position="390"/>
        <end position="411"/>
    </location>
</feature>
<sequence length="783" mass="79883">MKEPQDPSPDPSDAEPIASGDGGAAPRGADLRLVLPAVAVWGTAALTLGASGAVVWGVVVVAVAGGAALLVRGRRAGRVTAGTLLVCVAASAAGVGVRVAVVRSGPVRDLARHGARAVVDAVVTGDPVERRRPGRVTFIVRARAEAVTRDGRRVRVRVPVLLLASDGRWARTGPSVRVRLAGRFTEPRGGDLTAAVVIVRGPPTVLRGPSAPQRFAGAIRSRLRAAVARLPPDQRGILPAMVVGDVSGLDPRLAADFRTAGLTHLLVVSGANLAIVIGAVLALCRLAGVGRRIAPVLAAGAVLLFVLVARPEPSVLRATVMGMVGLVALLGGRSRQGLPALGAAVILLVLLDPSLGRSAGFALSVLATAGLLVLAPGWRDRLRRRLPGPVADAVAVAAAAEVAVAPVLVLMSGELSVLSVAANLLAAPAVAPATLLGAVAALTAPVALPLARLVVVPAGFAVGWVAFVARTAARLPHASVPWPTGLAGAAGLVAAMAAGLLVIRSPRLRVAAAGIAAGLLLGVILLRLVSPGWPPPGWRMVACDVGQGDALALAAGPSRAVVIDAGPDPRAVDGCLDRLGIKDVPLLVITHPHADHIDGIPGVRAGRTTHLLLTTPRDPGRTARLTGGLATTRAMPGQTWRIGDLTLTVLAPPSAEPALLPSDDGTTINNASVVLLARSPNFSALLPGDIEEDAQRALTPAIPPVDVLKVPHHGSRSQDRTFLAAAGARLALISVGRDNDYGHPAPTTMNLLRDLHARTYRTDQEGDIAIARAKTGLVEVSRR</sequence>
<feature type="transmembrane region" description="Helical" evidence="7">
    <location>
        <begin position="361"/>
        <end position="378"/>
    </location>
</feature>
<dbReference type="Pfam" id="PF03772">
    <property type="entry name" value="Competence"/>
    <property type="match status" value="1"/>
</dbReference>
<dbReference type="InterPro" id="IPR036866">
    <property type="entry name" value="RibonucZ/Hydroxyglut_hydro"/>
</dbReference>
<protein>
    <submittedName>
        <fullName evidence="9">ComEC family competence protein</fullName>
    </submittedName>
</protein>
<keyword evidence="2" id="KW-1003">Cell membrane</keyword>
<keyword evidence="10" id="KW-1185">Reference proteome</keyword>
<keyword evidence="3 7" id="KW-0812">Transmembrane</keyword>
<dbReference type="InterPro" id="IPR052159">
    <property type="entry name" value="Competence_DNA_uptake"/>
</dbReference>
<comment type="subcellular location">
    <subcellularLocation>
        <location evidence="1">Cell membrane</location>
        <topology evidence="1">Multi-pass membrane protein</topology>
    </subcellularLocation>
</comment>
<feature type="region of interest" description="Disordered" evidence="6">
    <location>
        <begin position="1"/>
        <end position="23"/>
    </location>
</feature>